<evidence type="ECO:0000313" key="2">
    <source>
        <dbReference type="EMBL" id="GHC47124.1"/>
    </source>
</evidence>
<dbReference type="Proteomes" id="UP000644507">
    <property type="component" value="Unassembled WGS sequence"/>
</dbReference>
<comment type="caution">
    <text evidence="2">The sequence shown here is derived from an EMBL/GenBank/DDBJ whole genome shotgun (WGS) entry which is preliminary data.</text>
</comment>
<name>A0A918WIU3_9BACT</name>
<dbReference type="RefSeq" id="WP_189568114.1">
    <property type="nucleotide sequence ID" value="NZ_BMXI01000003.1"/>
</dbReference>
<evidence type="ECO:0000313" key="3">
    <source>
        <dbReference type="Proteomes" id="UP000644507"/>
    </source>
</evidence>
<keyword evidence="3" id="KW-1185">Reference proteome</keyword>
<accession>A0A918WIU3</accession>
<keyword evidence="1" id="KW-1133">Transmembrane helix</keyword>
<dbReference type="AlphaFoldDB" id="A0A918WIU3"/>
<organism evidence="2 3">
    <name type="scientific">Roseibacillus persicicus</name>
    <dbReference type="NCBI Taxonomy" id="454148"/>
    <lineage>
        <taxon>Bacteria</taxon>
        <taxon>Pseudomonadati</taxon>
        <taxon>Verrucomicrobiota</taxon>
        <taxon>Verrucomicrobiia</taxon>
        <taxon>Verrucomicrobiales</taxon>
        <taxon>Verrucomicrobiaceae</taxon>
        <taxon>Roseibacillus</taxon>
    </lineage>
</organism>
<protein>
    <submittedName>
        <fullName evidence="2">Uncharacterized protein</fullName>
    </submittedName>
</protein>
<keyword evidence="1" id="KW-0472">Membrane</keyword>
<keyword evidence="1" id="KW-0812">Transmembrane</keyword>
<sequence>MKIAAYLIGSLLVIVGILYGAMALGVPQIWLVVIGLITTGIAITSVAGKVVQTRKTEASGGESTTETETVVQ</sequence>
<reference evidence="2" key="1">
    <citation type="journal article" date="2014" name="Int. J. Syst. Evol. Microbiol.">
        <title>Complete genome sequence of Corynebacterium casei LMG S-19264T (=DSM 44701T), isolated from a smear-ripened cheese.</title>
        <authorList>
            <consortium name="US DOE Joint Genome Institute (JGI-PGF)"/>
            <person name="Walter F."/>
            <person name="Albersmeier A."/>
            <person name="Kalinowski J."/>
            <person name="Ruckert C."/>
        </authorList>
    </citation>
    <scope>NUCLEOTIDE SEQUENCE</scope>
    <source>
        <strain evidence="2">KCTC 12988</strain>
    </source>
</reference>
<proteinExistence type="predicted"/>
<evidence type="ECO:0000256" key="1">
    <source>
        <dbReference type="SAM" id="Phobius"/>
    </source>
</evidence>
<feature type="transmembrane region" description="Helical" evidence="1">
    <location>
        <begin position="29"/>
        <end position="47"/>
    </location>
</feature>
<gene>
    <name evidence="2" type="ORF">GCM10007100_11100</name>
</gene>
<reference evidence="2" key="2">
    <citation type="submission" date="2020-09" db="EMBL/GenBank/DDBJ databases">
        <authorList>
            <person name="Sun Q."/>
            <person name="Kim S."/>
        </authorList>
    </citation>
    <scope>NUCLEOTIDE SEQUENCE</scope>
    <source>
        <strain evidence="2">KCTC 12988</strain>
    </source>
</reference>
<feature type="transmembrane region" description="Helical" evidence="1">
    <location>
        <begin position="5"/>
        <end position="23"/>
    </location>
</feature>
<dbReference type="EMBL" id="BMXI01000003">
    <property type="protein sequence ID" value="GHC47124.1"/>
    <property type="molecule type" value="Genomic_DNA"/>
</dbReference>